<dbReference type="GO" id="GO:0016301">
    <property type="term" value="F:kinase activity"/>
    <property type="evidence" value="ECO:0007669"/>
    <property type="project" value="UniProtKB-KW"/>
</dbReference>
<comment type="caution">
    <text evidence="7">The sequence shown here is derived from an EMBL/GenBank/DDBJ whole genome shotgun (WGS) entry which is preliminary data.</text>
</comment>
<dbReference type="EMBL" id="QGKM01000021">
    <property type="protein sequence ID" value="PWQ97854.1"/>
    <property type="molecule type" value="Genomic_DNA"/>
</dbReference>
<dbReference type="Gene3D" id="3.30.565.10">
    <property type="entry name" value="Histidine kinase-like ATPase, C-terminal domain"/>
    <property type="match status" value="1"/>
</dbReference>
<evidence type="ECO:0000313" key="8">
    <source>
        <dbReference type="Proteomes" id="UP000245539"/>
    </source>
</evidence>
<evidence type="ECO:0000313" key="7">
    <source>
        <dbReference type="EMBL" id="PWQ97854.1"/>
    </source>
</evidence>
<evidence type="ECO:0000256" key="5">
    <source>
        <dbReference type="ARBA" id="ARBA00023012"/>
    </source>
</evidence>
<dbReference type="PROSITE" id="PS50109">
    <property type="entry name" value="HIS_KIN"/>
    <property type="match status" value="1"/>
</dbReference>
<organism evidence="7 8">
    <name type="scientific">Leucothrix pacifica</name>
    <dbReference type="NCBI Taxonomy" id="1247513"/>
    <lineage>
        <taxon>Bacteria</taxon>
        <taxon>Pseudomonadati</taxon>
        <taxon>Pseudomonadota</taxon>
        <taxon>Gammaproteobacteria</taxon>
        <taxon>Thiotrichales</taxon>
        <taxon>Thiotrichaceae</taxon>
        <taxon>Leucothrix</taxon>
    </lineage>
</organism>
<keyword evidence="2" id="KW-0547">Nucleotide-binding</keyword>
<evidence type="ECO:0000259" key="6">
    <source>
        <dbReference type="PROSITE" id="PS50109"/>
    </source>
</evidence>
<evidence type="ECO:0000256" key="4">
    <source>
        <dbReference type="ARBA" id="ARBA00022840"/>
    </source>
</evidence>
<dbReference type="PANTHER" id="PTHR43065">
    <property type="entry name" value="SENSOR HISTIDINE KINASE"/>
    <property type="match status" value="1"/>
</dbReference>
<dbReference type="SMART" id="SM00387">
    <property type="entry name" value="HATPase_c"/>
    <property type="match status" value="1"/>
</dbReference>
<keyword evidence="8" id="KW-1185">Reference proteome</keyword>
<dbReference type="Pfam" id="PF02518">
    <property type="entry name" value="HATPase_c"/>
    <property type="match status" value="1"/>
</dbReference>
<sequence>MTACYLSLVFILWKLQQYIGDEMLRVLKEQIERKEIENEAEMLQRDAAIGHSTRAINHELNTLIGVANISTFQIEAKNKSSDITEEIERLNKSLSYMGRVSSLILDGLGSRHASKRIISLAELCDDLKLLLCLVSEFYLEQLRFEFPENAENYEFEERTGSTYLIIHNLVKNAHEAVLDRHGRAPSGVIKIKARIADDNIFLSVYDNGIGMSSQEIEDIHNQISITTKLDGHGLGLKFVKSECVKNGMDVVIKSVPNQYSLFEIKVPMHIRTD</sequence>
<evidence type="ECO:0000256" key="2">
    <source>
        <dbReference type="ARBA" id="ARBA00022741"/>
    </source>
</evidence>
<dbReference type="GO" id="GO:0000160">
    <property type="term" value="P:phosphorelay signal transduction system"/>
    <property type="evidence" value="ECO:0007669"/>
    <property type="project" value="UniProtKB-KW"/>
</dbReference>
<dbReference type="GO" id="GO:0005524">
    <property type="term" value="F:ATP binding"/>
    <property type="evidence" value="ECO:0007669"/>
    <property type="project" value="UniProtKB-KW"/>
</dbReference>
<dbReference type="InterPro" id="IPR005467">
    <property type="entry name" value="His_kinase_dom"/>
</dbReference>
<dbReference type="PANTHER" id="PTHR43065:SF46">
    <property type="entry name" value="C4-DICARBOXYLATE TRANSPORT SENSOR PROTEIN DCTB"/>
    <property type="match status" value="1"/>
</dbReference>
<dbReference type="SUPFAM" id="SSF55874">
    <property type="entry name" value="ATPase domain of HSP90 chaperone/DNA topoisomerase II/histidine kinase"/>
    <property type="match status" value="1"/>
</dbReference>
<keyword evidence="1" id="KW-0808">Transferase</keyword>
<feature type="domain" description="Histidine kinase" evidence="6">
    <location>
        <begin position="55"/>
        <end position="270"/>
    </location>
</feature>
<reference evidence="7 8" key="1">
    <citation type="submission" date="2018-05" db="EMBL/GenBank/DDBJ databases">
        <title>Leucothrix arctica sp. nov., isolated from Arctic seawater.</title>
        <authorList>
            <person name="Choi A."/>
            <person name="Baek K."/>
        </authorList>
    </citation>
    <scope>NUCLEOTIDE SEQUENCE [LARGE SCALE GENOMIC DNA]</scope>
    <source>
        <strain evidence="7 8">JCM 18388</strain>
    </source>
</reference>
<dbReference type="InterPro" id="IPR003594">
    <property type="entry name" value="HATPase_dom"/>
</dbReference>
<keyword evidence="5" id="KW-0902">Two-component regulatory system</keyword>
<proteinExistence type="predicted"/>
<keyword evidence="4" id="KW-0067">ATP-binding</keyword>
<gene>
    <name evidence="7" type="ORF">DKW60_09250</name>
</gene>
<protein>
    <recommendedName>
        <fullName evidence="6">Histidine kinase domain-containing protein</fullName>
    </recommendedName>
</protein>
<dbReference type="InterPro" id="IPR036890">
    <property type="entry name" value="HATPase_C_sf"/>
</dbReference>
<accession>A0A317CH22</accession>
<evidence type="ECO:0000256" key="3">
    <source>
        <dbReference type="ARBA" id="ARBA00022777"/>
    </source>
</evidence>
<name>A0A317CH22_9GAMM</name>
<keyword evidence="3" id="KW-0418">Kinase</keyword>
<evidence type="ECO:0000256" key="1">
    <source>
        <dbReference type="ARBA" id="ARBA00022679"/>
    </source>
</evidence>
<dbReference type="Proteomes" id="UP000245539">
    <property type="component" value="Unassembled WGS sequence"/>
</dbReference>
<dbReference type="AlphaFoldDB" id="A0A317CH22"/>